<comment type="caution">
    <text evidence="1">The sequence shown here is derived from an EMBL/GenBank/DDBJ whole genome shotgun (WGS) entry which is preliminary data.</text>
</comment>
<dbReference type="Pfam" id="PF09912">
    <property type="entry name" value="DUF2141"/>
    <property type="match status" value="1"/>
</dbReference>
<dbReference type="RefSeq" id="WP_188606179.1">
    <property type="nucleotide sequence ID" value="NZ_BMIC01000003.1"/>
</dbReference>
<dbReference type="InterPro" id="IPR018673">
    <property type="entry name" value="DUF2141"/>
</dbReference>
<name>A0A8J2XJ43_9FLAO</name>
<organism evidence="1 2">
    <name type="scientific">Aquaticitalea lipolytica</name>
    <dbReference type="NCBI Taxonomy" id="1247562"/>
    <lineage>
        <taxon>Bacteria</taxon>
        <taxon>Pseudomonadati</taxon>
        <taxon>Bacteroidota</taxon>
        <taxon>Flavobacteriia</taxon>
        <taxon>Flavobacteriales</taxon>
        <taxon>Flavobacteriaceae</taxon>
        <taxon>Aquaticitalea</taxon>
    </lineage>
</organism>
<proteinExistence type="predicted"/>
<dbReference type="AlphaFoldDB" id="A0A8J2XJ43"/>
<dbReference type="Proteomes" id="UP000598120">
    <property type="component" value="Unassembled WGS sequence"/>
</dbReference>
<protein>
    <recommendedName>
        <fullName evidence="3">DUF2141 domain-containing protein</fullName>
    </recommendedName>
</protein>
<evidence type="ECO:0000313" key="2">
    <source>
        <dbReference type="Proteomes" id="UP000598120"/>
    </source>
</evidence>
<evidence type="ECO:0008006" key="3">
    <source>
        <dbReference type="Google" id="ProtNLM"/>
    </source>
</evidence>
<evidence type="ECO:0000313" key="1">
    <source>
        <dbReference type="EMBL" id="GFZ88031.1"/>
    </source>
</evidence>
<accession>A0A8J2XJ43</accession>
<sequence length="140" mass="15427">MKTLISIIAITLSSIFGYSQNEEGYTITVTIDNFMSENGHALLSLHTKDTFMKGDGLIDMKSEIKNGKTTVTFTNVKPGVYAILALHDANDNGHMDYEENGMPIEVYGISSNPSSFGPPQFNTAKFEVSNNDIELTIKLR</sequence>
<keyword evidence="2" id="KW-1185">Reference proteome</keyword>
<dbReference type="EMBL" id="BMIC01000003">
    <property type="protein sequence ID" value="GFZ88031.1"/>
    <property type="molecule type" value="Genomic_DNA"/>
</dbReference>
<gene>
    <name evidence="1" type="ORF">GCM10011531_19470</name>
</gene>
<reference evidence="1 2" key="1">
    <citation type="journal article" date="2014" name="Int. J. Syst. Evol. Microbiol.">
        <title>Complete genome sequence of Corynebacterium casei LMG S-19264T (=DSM 44701T), isolated from a smear-ripened cheese.</title>
        <authorList>
            <consortium name="US DOE Joint Genome Institute (JGI-PGF)"/>
            <person name="Walter F."/>
            <person name="Albersmeier A."/>
            <person name="Kalinowski J."/>
            <person name="Ruckert C."/>
        </authorList>
    </citation>
    <scope>NUCLEOTIDE SEQUENCE [LARGE SCALE GENOMIC DNA]</scope>
    <source>
        <strain evidence="1 2">CGMCC 1.15295</strain>
    </source>
</reference>